<feature type="domain" description="Glycosyl hydrolases family 2 sugar binding" evidence="6">
    <location>
        <begin position="20"/>
        <end position="148"/>
    </location>
</feature>
<dbReference type="Gene3D" id="2.60.120.260">
    <property type="entry name" value="Galactose-binding domain-like"/>
    <property type="match status" value="1"/>
</dbReference>
<dbReference type="InterPro" id="IPR008979">
    <property type="entry name" value="Galactose-bd-like_sf"/>
</dbReference>
<dbReference type="GO" id="GO:0004565">
    <property type="term" value="F:beta-galactosidase activity"/>
    <property type="evidence" value="ECO:0007669"/>
    <property type="project" value="UniProtKB-EC"/>
</dbReference>
<comment type="similarity">
    <text evidence="1">Belongs to the glycosyl hydrolase 2 family.</text>
</comment>
<dbReference type="EC" id="3.2.1.23" evidence="7"/>
<dbReference type="Pfam" id="PF00703">
    <property type="entry name" value="Glyco_hydro_2"/>
    <property type="match status" value="1"/>
</dbReference>
<evidence type="ECO:0000259" key="6">
    <source>
        <dbReference type="Pfam" id="PF02837"/>
    </source>
</evidence>
<proteinExistence type="inferred from homology"/>
<dbReference type="PANTHER" id="PTHR42732">
    <property type="entry name" value="BETA-GALACTOSIDASE"/>
    <property type="match status" value="1"/>
</dbReference>
<dbReference type="AlphaFoldDB" id="A0A6N2YRX5"/>
<keyword evidence="2 7" id="KW-0378">Hydrolase</keyword>
<dbReference type="Gene3D" id="2.60.40.10">
    <property type="entry name" value="Immunoglobulins"/>
    <property type="match status" value="1"/>
</dbReference>
<evidence type="ECO:0000256" key="2">
    <source>
        <dbReference type="ARBA" id="ARBA00022801"/>
    </source>
</evidence>
<dbReference type="InterPro" id="IPR006103">
    <property type="entry name" value="Glyco_hydro_2_cat"/>
</dbReference>
<dbReference type="InterPro" id="IPR006104">
    <property type="entry name" value="Glyco_hydro_2_N"/>
</dbReference>
<dbReference type="PANTHER" id="PTHR42732:SF2">
    <property type="entry name" value="BETA-MANNOSIDASE"/>
    <property type="match status" value="1"/>
</dbReference>
<dbReference type="Pfam" id="PF02837">
    <property type="entry name" value="Glyco_hydro_2_N"/>
    <property type="match status" value="1"/>
</dbReference>
<dbReference type="Pfam" id="PF02836">
    <property type="entry name" value="Glyco_hydro_2_C"/>
    <property type="match status" value="1"/>
</dbReference>
<name>A0A6N2YRX5_9FIRM</name>
<dbReference type="InterPro" id="IPR017853">
    <property type="entry name" value="GH"/>
</dbReference>
<dbReference type="EMBL" id="CACRTL010000016">
    <property type="protein sequence ID" value="VYT68757.1"/>
    <property type="molecule type" value="Genomic_DNA"/>
</dbReference>
<organism evidence="7">
    <name type="scientific">Thomasclavelia ramosa</name>
    <dbReference type="NCBI Taxonomy" id="1547"/>
    <lineage>
        <taxon>Bacteria</taxon>
        <taxon>Bacillati</taxon>
        <taxon>Bacillota</taxon>
        <taxon>Erysipelotrichia</taxon>
        <taxon>Erysipelotrichales</taxon>
        <taxon>Coprobacillaceae</taxon>
        <taxon>Thomasclavelia</taxon>
    </lineage>
</organism>
<dbReference type="Gene3D" id="3.20.20.80">
    <property type="entry name" value="Glycosidases"/>
    <property type="match status" value="1"/>
</dbReference>
<dbReference type="GO" id="GO:0005975">
    <property type="term" value="P:carbohydrate metabolic process"/>
    <property type="evidence" value="ECO:0007669"/>
    <property type="project" value="InterPro"/>
</dbReference>
<evidence type="ECO:0000259" key="5">
    <source>
        <dbReference type="Pfam" id="PF02836"/>
    </source>
</evidence>
<sequence length="539" mass="62987">MEYPRPQLKRNSFFSLNGVWQLNDLSINIPYPPQAPLSNYHGIINDTLVYQKDFILPIDFYHANNQVLLHFGAVDQLTKVYVNNRYIGSHSGGYLPFYFDISSSLNDGVNKLVVKVTDSLSHDYPYGKQSRESHGMWYTQVSGIWQTVWVEAVSKNCIKDLLITPSLTGINLKVNTEASRYTVTIENNDFKKTYTAKDTDITIDNPHYWTPDDPYLYTFSITTDDDYIESYFALRTVEIKKHQILLNDTPIFLHGILDQGYYHDGLFLPEHPDFYKTEIMNIKKLGFNLIRKHIKIEPELFYYNCDKLGILVMQDMVNNGEYRFIHDTVLPTLGFINFKDTRYKNTLQQNIFKQHMIDTISHLYNHPSIISYTIFNEGWGQFNSDEMYQICKELDPTRFYDTTSGWFSQKNSDVVSRHIYFRNKILSTNLERPLLLSECGGYTRPVNNHLNSNKKQYGYGKTNSEKELTDKIEKMYQEMVIPSINNGLCGCIYTQISDIENEINGLYTYDRKICKVNQQRMSELARKLYSYYEKKSGLS</sequence>
<reference evidence="7" key="1">
    <citation type="submission" date="2019-11" db="EMBL/GenBank/DDBJ databases">
        <authorList>
            <person name="Feng L."/>
        </authorList>
    </citation>
    <scope>NUCLEOTIDE SEQUENCE</scope>
    <source>
        <strain evidence="7">CramosumLFYP8</strain>
    </source>
</reference>
<gene>
    <name evidence="7" type="primary">ebgA</name>
    <name evidence="7" type="ORF">CRLFYP8_01904</name>
</gene>
<dbReference type="InterPro" id="IPR006102">
    <property type="entry name" value="Ig-like_GH2"/>
</dbReference>
<dbReference type="SUPFAM" id="SSF49785">
    <property type="entry name" value="Galactose-binding domain-like"/>
    <property type="match status" value="1"/>
</dbReference>
<feature type="domain" description="Glycoside hydrolase family 2 catalytic" evidence="5">
    <location>
        <begin position="237"/>
        <end position="478"/>
    </location>
</feature>
<dbReference type="SUPFAM" id="SSF51445">
    <property type="entry name" value="(Trans)glycosidases"/>
    <property type="match status" value="1"/>
</dbReference>
<dbReference type="InterPro" id="IPR051913">
    <property type="entry name" value="GH2_Domain-Containing"/>
</dbReference>
<accession>A0A6N2YRX5</accession>
<feature type="domain" description="Glycoside hydrolase family 2 immunoglobulin-like beta-sandwich" evidence="4">
    <location>
        <begin position="184"/>
        <end position="226"/>
    </location>
</feature>
<evidence type="ECO:0000313" key="7">
    <source>
        <dbReference type="EMBL" id="VYT68757.1"/>
    </source>
</evidence>
<evidence type="ECO:0000259" key="4">
    <source>
        <dbReference type="Pfam" id="PF00703"/>
    </source>
</evidence>
<keyword evidence="3 7" id="KW-0326">Glycosidase</keyword>
<evidence type="ECO:0000256" key="1">
    <source>
        <dbReference type="ARBA" id="ARBA00007401"/>
    </source>
</evidence>
<dbReference type="InterPro" id="IPR013783">
    <property type="entry name" value="Ig-like_fold"/>
</dbReference>
<dbReference type="SUPFAM" id="SSF49303">
    <property type="entry name" value="beta-Galactosidase/glucuronidase domain"/>
    <property type="match status" value="1"/>
</dbReference>
<dbReference type="RefSeq" id="WP_029482443.1">
    <property type="nucleotide sequence ID" value="NZ_CACRTL010000016.1"/>
</dbReference>
<dbReference type="InterPro" id="IPR036156">
    <property type="entry name" value="Beta-gal/glucu_dom_sf"/>
</dbReference>
<protein>
    <submittedName>
        <fullName evidence="7">Evolved beta-galactosidase subunit alpha</fullName>
        <ecNumber evidence="7">3.2.1.23</ecNumber>
    </submittedName>
</protein>
<evidence type="ECO:0000256" key="3">
    <source>
        <dbReference type="ARBA" id="ARBA00023295"/>
    </source>
</evidence>